<dbReference type="Pfam" id="PF02518">
    <property type="entry name" value="HATPase_c"/>
    <property type="match status" value="1"/>
</dbReference>
<dbReference type="PRINTS" id="PR00344">
    <property type="entry name" value="BCTRLSENSOR"/>
</dbReference>
<dbReference type="Gene3D" id="1.10.287.130">
    <property type="match status" value="1"/>
</dbReference>
<evidence type="ECO:0000259" key="11">
    <source>
        <dbReference type="PROSITE" id="PS50109"/>
    </source>
</evidence>
<dbReference type="InterPro" id="IPR050428">
    <property type="entry name" value="TCS_sensor_his_kinase"/>
</dbReference>
<dbReference type="InterPro" id="IPR013727">
    <property type="entry name" value="2CSK_N"/>
</dbReference>
<keyword evidence="12" id="KW-0614">Plasmid</keyword>
<dbReference type="RefSeq" id="WP_058901062.1">
    <property type="nucleotide sequence ID" value="NZ_CP013069.1"/>
</dbReference>
<evidence type="ECO:0000313" key="12">
    <source>
        <dbReference type="EMBL" id="ALV30538.1"/>
    </source>
</evidence>
<dbReference type="InterPro" id="IPR036890">
    <property type="entry name" value="HATPase_C_sf"/>
</dbReference>
<reference evidence="12 13" key="1">
    <citation type="submission" date="2015-10" db="EMBL/GenBank/DDBJ databases">
        <title>The world's first case of liver abscess caused by Pannonibacter phragmitetus.</title>
        <authorList>
            <person name="Ming D."/>
            <person name="Wang M."/>
            <person name="Zhou Y."/>
            <person name="Jiang T."/>
            <person name="Hu S."/>
        </authorList>
    </citation>
    <scope>NUCLEOTIDE SEQUENCE [LARGE SCALE GENOMIC DNA]</scope>
    <source>
        <strain evidence="12 13">31801</strain>
        <plasmid evidence="13">Plasmid p.p-1</plasmid>
    </source>
</reference>
<dbReference type="EC" id="2.7.13.3" evidence="3"/>
<dbReference type="InterPro" id="IPR004358">
    <property type="entry name" value="Sig_transdc_His_kin-like_C"/>
</dbReference>
<name>A0A0U2WDR4_9HYPH</name>
<gene>
    <name evidence="12" type="ORF">APZ00_25290</name>
</gene>
<dbReference type="CDD" id="cd00075">
    <property type="entry name" value="HATPase"/>
    <property type="match status" value="1"/>
</dbReference>
<keyword evidence="5" id="KW-0808">Transferase</keyword>
<dbReference type="GO" id="GO:0000155">
    <property type="term" value="F:phosphorelay sensor kinase activity"/>
    <property type="evidence" value="ECO:0007669"/>
    <property type="project" value="InterPro"/>
</dbReference>
<dbReference type="InterPro" id="IPR036097">
    <property type="entry name" value="HisK_dim/P_sf"/>
</dbReference>
<organism evidence="12 13">
    <name type="scientific">Pannonibacter phragmitetus</name>
    <dbReference type="NCBI Taxonomy" id="121719"/>
    <lineage>
        <taxon>Bacteria</taxon>
        <taxon>Pseudomonadati</taxon>
        <taxon>Pseudomonadota</taxon>
        <taxon>Alphaproteobacteria</taxon>
        <taxon>Hyphomicrobiales</taxon>
        <taxon>Stappiaceae</taxon>
        <taxon>Pannonibacter</taxon>
    </lineage>
</organism>
<dbReference type="InterPro" id="IPR005467">
    <property type="entry name" value="His_kinase_dom"/>
</dbReference>
<dbReference type="GO" id="GO:0005886">
    <property type="term" value="C:plasma membrane"/>
    <property type="evidence" value="ECO:0007669"/>
    <property type="project" value="TreeGrafter"/>
</dbReference>
<evidence type="ECO:0000256" key="4">
    <source>
        <dbReference type="ARBA" id="ARBA00022553"/>
    </source>
</evidence>
<geneLocation type="plasmid" evidence="12 13">
    <name>p.p-1</name>
</geneLocation>
<dbReference type="Pfam" id="PF08521">
    <property type="entry name" value="2CSK_N"/>
    <property type="match status" value="1"/>
</dbReference>
<dbReference type="InterPro" id="IPR003594">
    <property type="entry name" value="HATPase_dom"/>
</dbReference>
<dbReference type="SUPFAM" id="SSF55874">
    <property type="entry name" value="ATPase domain of HSP90 chaperone/DNA topoisomerase II/histidine kinase"/>
    <property type="match status" value="1"/>
</dbReference>
<sequence length="454" mass="50123">MNRLSLRARLFLLLIVPLVIIAAFGAYARYEAAQNLSRQLYDKTLLAVALTISRDVIISEGDMLTEPLLEELTTALGDPVYYRITGPGGSFVTGYSHSPRIPEDISLQSGQPSFFDSIYLGSEVRSVVLREFIAHPRFNGWVTVEVWQTTTQRSALSQELLTESLLLLGTVILSAALILWFGIQLGLKPLLDLRNAISLRTPDDLRPIRRWVPKELRPLVETTNSLFSRLAKAFEIRAAFISDAAHQVRNPIASIVSQAEAALSAPDEETLRKRVSAIAVSARATGRLTNQLLSMERVRGRSLRSLFTQADLAALVAERVRAFAEIQMRRDVAVSFAMEGEARPVTCDPVMVEEMLANLLDNAVRYALKPGGELTVTLDFQPETVRLSVQDDGPGVPEDLRERVFDRFFRRSLDMDNGCGLGLAIVADIAAAHGGHARCLPSERGALFEVEIKG</sequence>
<dbReference type="eggNOG" id="COG2205">
    <property type="taxonomic scope" value="Bacteria"/>
</dbReference>
<accession>A0A0U2WDR4</accession>
<dbReference type="KEGG" id="pphr:APZ00_25290"/>
<dbReference type="CDD" id="cd00082">
    <property type="entry name" value="HisKA"/>
    <property type="match status" value="1"/>
</dbReference>
<evidence type="ECO:0000256" key="5">
    <source>
        <dbReference type="ARBA" id="ARBA00022679"/>
    </source>
</evidence>
<dbReference type="Gene3D" id="3.30.565.10">
    <property type="entry name" value="Histidine kinase-like ATPase, C-terminal domain"/>
    <property type="match status" value="1"/>
</dbReference>
<evidence type="ECO:0000313" key="13">
    <source>
        <dbReference type="Proteomes" id="UP000064921"/>
    </source>
</evidence>
<dbReference type="EMBL" id="CP013069">
    <property type="protein sequence ID" value="ALV30538.1"/>
    <property type="molecule type" value="Genomic_DNA"/>
</dbReference>
<proteinExistence type="predicted"/>
<protein>
    <recommendedName>
        <fullName evidence="3">histidine kinase</fullName>
        <ecNumber evidence="3">2.7.13.3</ecNumber>
    </recommendedName>
</protein>
<dbReference type="AlphaFoldDB" id="A0A0U2WDR4"/>
<dbReference type="PROSITE" id="PS50109">
    <property type="entry name" value="HIS_KIN"/>
    <property type="match status" value="1"/>
</dbReference>
<evidence type="ECO:0000256" key="7">
    <source>
        <dbReference type="ARBA" id="ARBA00022777"/>
    </source>
</evidence>
<evidence type="ECO:0000256" key="10">
    <source>
        <dbReference type="SAM" id="Phobius"/>
    </source>
</evidence>
<evidence type="ECO:0000256" key="3">
    <source>
        <dbReference type="ARBA" id="ARBA00012438"/>
    </source>
</evidence>
<evidence type="ECO:0000256" key="6">
    <source>
        <dbReference type="ARBA" id="ARBA00022692"/>
    </source>
</evidence>
<dbReference type="PANTHER" id="PTHR45436:SF1">
    <property type="entry name" value="SENSOR PROTEIN QSEC"/>
    <property type="match status" value="1"/>
</dbReference>
<feature type="transmembrane region" description="Helical" evidence="10">
    <location>
        <begin position="165"/>
        <end position="187"/>
    </location>
</feature>
<comment type="subcellular location">
    <subcellularLocation>
        <location evidence="2">Membrane</location>
    </subcellularLocation>
</comment>
<keyword evidence="13" id="KW-1185">Reference proteome</keyword>
<evidence type="ECO:0000256" key="8">
    <source>
        <dbReference type="ARBA" id="ARBA00022989"/>
    </source>
</evidence>
<keyword evidence="8 10" id="KW-1133">Transmembrane helix</keyword>
<dbReference type="Pfam" id="PF00512">
    <property type="entry name" value="HisKA"/>
    <property type="match status" value="1"/>
</dbReference>
<dbReference type="Proteomes" id="UP000064921">
    <property type="component" value="Plasmid p.p-1"/>
</dbReference>
<dbReference type="PANTHER" id="PTHR45436">
    <property type="entry name" value="SENSOR HISTIDINE KINASE YKOH"/>
    <property type="match status" value="1"/>
</dbReference>
<keyword evidence="7 12" id="KW-0418">Kinase</keyword>
<evidence type="ECO:0000256" key="1">
    <source>
        <dbReference type="ARBA" id="ARBA00000085"/>
    </source>
</evidence>
<keyword evidence="4" id="KW-0597">Phosphoprotein</keyword>
<comment type="catalytic activity">
    <reaction evidence="1">
        <text>ATP + protein L-histidine = ADP + protein N-phospho-L-histidine.</text>
        <dbReference type="EC" id="2.7.13.3"/>
    </reaction>
</comment>
<keyword evidence="6 10" id="KW-0812">Transmembrane</keyword>
<keyword evidence="9 10" id="KW-0472">Membrane</keyword>
<dbReference type="SUPFAM" id="SSF47384">
    <property type="entry name" value="Homodimeric domain of signal transducing histidine kinase"/>
    <property type="match status" value="1"/>
</dbReference>
<evidence type="ECO:0000256" key="9">
    <source>
        <dbReference type="ARBA" id="ARBA00023136"/>
    </source>
</evidence>
<evidence type="ECO:0000256" key="2">
    <source>
        <dbReference type="ARBA" id="ARBA00004370"/>
    </source>
</evidence>
<dbReference type="InterPro" id="IPR003661">
    <property type="entry name" value="HisK_dim/P_dom"/>
</dbReference>
<dbReference type="SMART" id="SM00388">
    <property type="entry name" value="HisKA"/>
    <property type="match status" value="1"/>
</dbReference>
<dbReference type="SMART" id="SM00387">
    <property type="entry name" value="HATPase_c"/>
    <property type="match status" value="1"/>
</dbReference>
<feature type="domain" description="Histidine kinase" evidence="11">
    <location>
        <begin position="243"/>
        <end position="454"/>
    </location>
</feature>